<feature type="transmembrane region" description="Helical" evidence="3">
    <location>
        <begin position="256"/>
        <end position="278"/>
    </location>
</feature>
<name>A0A8W8I6A1_MAGGI</name>
<feature type="transmembrane region" description="Helical" evidence="3">
    <location>
        <begin position="340"/>
        <end position="369"/>
    </location>
</feature>
<evidence type="ECO:0000256" key="1">
    <source>
        <dbReference type="SAM" id="Coils"/>
    </source>
</evidence>
<dbReference type="GeneID" id="105339394"/>
<evidence type="ECO:0000256" key="2">
    <source>
        <dbReference type="SAM" id="MobiDB-lite"/>
    </source>
</evidence>
<keyword evidence="5" id="KW-1185">Reference proteome</keyword>
<dbReference type="KEGG" id="crg:105339394"/>
<organism evidence="4 5">
    <name type="scientific">Magallana gigas</name>
    <name type="common">Pacific oyster</name>
    <name type="synonym">Crassostrea gigas</name>
    <dbReference type="NCBI Taxonomy" id="29159"/>
    <lineage>
        <taxon>Eukaryota</taxon>
        <taxon>Metazoa</taxon>
        <taxon>Spiralia</taxon>
        <taxon>Lophotrochozoa</taxon>
        <taxon>Mollusca</taxon>
        <taxon>Bivalvia</taxon>
        <taxon>Autobranchia</taxon>
        <taxon>Pteriomorphia</taxon>
        <taxon>Ostreida</taxon>
        <taxon>Ostreoidea</taxon>
        <taxon>Ostreidae</taxon>
        <taxon>Magallana</taxon>
    </lineage>
</organism>
<keyword evidence="3" id="KW-0472">Membrane</keyword>
<reference evidence="4" key="1">
    <citation type="submission" date="2022-08" db="UniProtKB">
        <authorList>
            <consortium name="EnsemblMetazoa"/>
        </authorList>
    </citation>
    <scope>IDENTIFICATION</scope>
    <source>
        <strain evidence="4">05x7-T-G4-1.051#20</strain>
    </source>
</reference>
<proteinExistence type="predicted"/>
<feature type="compositionally biased region" description="Polar residues" evidence="2">
    <location>
        <begin position="46"/>
        <end position="58"/>
    </location>
</feature>
<dbReference type="RefSeq" id="XP_011443218.3">
    <property type="nucleotide sequence ID" value="XM_011444916.4"/>
</dbReference>
<accession>A0A8W8I6A1</accession>
<evidence type="ECO:0000313" key="4">
    <source>
        <dbReference type="EnsemblMetazoa" id="G12778.3:cds"/>
    </source>
</evidence>
<evidence type="ECO:0000256" key="3">
    <source>
        <dbReference type="SAM" id="Phobius"/>
    </source>
</evidence>
<evidence type="ECO:0000313" key="5">
    <source>
        <dbReference type="Proteomes" id="UP000005408"/>
    </source>
</evidence>
<keyword evidence="3" id="KW-0812">Transmembrane</keyword>
<dbReference type="OMA" id="HRYCMCC"/>
<dbReference type="AlphaFoldDB" id="A0A8W8I6A1"/>
<sequence length="382" mass="43097">MSGVLQVSEATHREDFVKTPNQSGVTWTFAADDNLNGPSPCRPNLKSPTYNWLSNSRSQESEDSGVKSSSQNEDEPPISPTSTSSDDVKKKRSILRKMSNISGVSLRSSPSTPLFDFPTFDELFETEGKQHMKLSMHQSKSGFLRQQSYPGPAVSVLDENADDMEASLTQAEESRRSFKRQDSVLSQNFSSMVYRSWKGSKGFRGYRERLGTSIHHRYCMCCRFESTVFIGLYLLVGIFLSCSGVVCYINCSDEILVSYFLIADGVLSVFVFPILVMVWTKRVGGCVGQEEKVESGSFWISLLVFRILLTASGTFVCVYRYHLSDTDWSEKICRYEFYALLAGVVFEWTFCVVVIFLPLCVYFILYLIAPTFEPKSDLNVIT</sequence>
<feature type="transmembrane region" description="Helical" evidence="3">
    <location>
        <begin position="298"/>
        <end position="319"/>
    </location>
</feature>
<dbReference type="OrthoDB" id="6154148at2759"/>
<dbReference type="EnsemblMetazoa" id="G12778.3">
    <property type="protein sequence ID" value="G12778.3:cds"/>
    <property type="gene ID" value="G12778"/>
</dbReference>
<dbReference type="EnsemblMetazoa" id="G12778.1">
    <property type="protein sequence ID" value="G12778.1:cds"/>
    <property type="gene ID" value="G12778"/>
</dbReference>
<feature type="coiled-coil region" evidence="1">
    <location>
        <begin position="154"/>
        <end position="181"/>
    </location>
</feature>
<feature type="region of interest" description="Disordered" evidence="2">
    <location>
        <begin position="1"/>
        <end position="90"/>
    </location>
</feature>
<dbReference type="Proteomes" id="UP000005408">
    <property type="component" value="Unassembled WGS sequence"/>
</dbReference>
<keyword evidence="3" id="KW-1133">Transmembrane helix</keyword>
<protein>
    <submittedName>
        <fullName evidence="4">Uncharacterized protein</fullName>
    </submittedName>
</protein>
<feature type="transmembrane region" description="Helical" evidence="3">
    <location>
        <begin position="228"/>
        <end position="249"/>
    </location>
</feature>
<keyword evidence="1" id="KW-0175">Coiled coil</keyword>